<dbReference type="GO" id="GO:0005634">
    <property type="term" value="C:nucleus"/>
    <property type="evidence" value="ECO:0007669"/>
    <property type="project" value="UniProtKB-SubCell"/>
</dbReference>
<feature type="region of interest" description="Disordered" evidence="3">
    <location>
        <begin position="2911"/>
        <end position="2935"/>
    </location>
</feature>
<evidence type="ECO:0000256" key="2">
    <source>
        <dbReference type="ARBA" id="ARBA00023242"/>
    </source>
</evidence>
<feature type="region of interest" description="Disordered" evidence="3">
    <location>
        <begin position="2840"/>
        <end position="2860"/>
    </location>
</feature>
<feature type="region of interest" description="Disordered" evidence="3">
    <location>
        <begin position="1674"/>
        <end position="1711"/>
    </location>
</feature>
<feature type="domain" description="ELYS-like" evidence="4">
    <location>
        <begin position="785"/>
        <end position="1012"/>
    </location>
</feature>
<evidence type="ECO:0000313" key="6">
    <source>
        <dbReference type="EMBL" id="ROT75811.1"/>
    </source>
</evidence>
<feature type="compositionally biased region" description="Basic and acidic residues" evidence="3">
    <location>
        <begin position="1952"/>
        <end position="1961"/>
    </location>
</feature>
<dbReference type="InterPro" id="IPR025151">
    <property type="entry name" value="ELYS_dom"/>
</dbReference>
<keyword evidence="2" id="KW-0539">Nucleus</keyword>
<evidence type="ECO:0000313" key="7">
    <source>
        <dbReference type="Proteomes" id="UP000283509"/>
    </source>
</evidence>
<feature type="region of interest" description="Disordered" evidence="3">
    <location>
        <begin position="1141"/>
        <end position="1165"/>
    </location>
</feature>
<feature type="compositionally biased region" description="Polar residues" evidence="3">
    <location>
        <begin position="1806"/>
        <end position="1815"/>
    </location>
</feature>
<feature type="domain" description="ELYS beta-propeller" evidence="5">
    <location>
        <begin position="50"/>
        <end position="547"/>
    </location>
</feature>
<comment type="caution">
    <text evidence="6">The sequence shown here is derived from an EMBL/GenBank/DDBJ whole genome shotgun (WGS) entry which is preliminary data.</text>
</comment>
<feature type="compositionally biased region" description="Basic and acidic residues" evidence="3">
    <location>
        <begin position="2775"/>
        <end position="2784"/>
    </location>
</feature>
<sequence>MVGVSVVQVANGVRHTPLPPLTHELQLSHEDHTKELDTSSPPHKVLGGFVGGGQLAWRACGPTLEVIEPTTGRRKAAWTFGAIMHNADARVTSVAGVGLGTISQVAVGVDLGADRRPQGMVALLSLHSSRVTRVFHFTYKVTSVCMVSGGEVSVDPGTLSAELRPWRGLLVVGTAHGTLHLVDLALDLGGHKVLSDEVSPGTLVNITIPDGQAESSRFSAVMQNCHPTVCLSDGMSHNGRFQLIGPDDNVLFETASHCVVVTAMSFIPQLASLVIGYNFGAFQIINLSTLTIDCASPYEDNMPPVHSFACQEPENDPKNFVYLWLCRSWGPSDDSESKDERPARRNKAPALCTMYTMTYDNKVWIEGHGLWYQGLASISPRFEFDAIGGLGLKGQPAQPSTVFTAMTVRQTTHNSAVAPGGSSAASALATPDEDAGPAPEQSLSMFGWVGGVLERGCITVNHYLAIFDINQWYQAQMPSNLKLDEALLCPYMSFHVLDRVPAGANEFVLGAAPKPASWTRHMSRTCNDSDWFPAALSYDAHVLTSQGLMEYRCQSAQQASLTYLTSCGPSAVVSPGEAHAMCTFSGLIPQENHLTTTGSSMVLEREALLNVALDQQLVSLLVQCVAEFAEGRFTNLGCSLPSLLDWAWSRVCAIKATNDNLSLPLFDPDCGVISAESITTLHQNLNSLASLTTVVTAIRDCAKTNMITMKGAGELESRVQVVSLLMLHLSVVLWFYHCGLLSHSPTEDIEECHVPFPADLLCRIYKNRRSEIKRLSTTLNGAEILMIDGLLEDLNGGGSIGKAWEKEGGSGLYPPPSLHALLAIFLLPDISTTTKHRIVQYLFLDLASLLSDGYTRVVEELVKYPSSFSLSPSHIKLTQAFWLLDHKDFQEGLNVLLDPLVNTNDITPSQHRRIVKAFLYQGEHTRALTYAQIRQPPKVDLDDIRLHLTLLLANGLIREAFHYQRTHRVKDNSEDLLNHLFTGCEQLGKLECVVHLPLSPLEEDALVSYLRTSSYPAAQDYLLVYYLQRARYDEAAVLQNSLRGGLGTAKKRQGARSALIHGYLTHLPDVAKKLSSANLSNRGPTHTVYSKPQPLSAQIRQAACSPKTTATNINKMIQREQDTWSVNKGVTTPYTPFRSKAQRRRGYGQPEGLGFGDINSPKLRDPTREISHTVFPSRVEASQLRYVDDDGDIGLFSPTIKRSRQEVSLLNDDTSRLMESVLRKNIHSSMDVNASVSQNISSDLLSLLQTPKIARKRKPLNRSVGESPLADTPQSILKVRQMVQRPMSPSATSDTSIPVFPRITKRASISASEEVVTSKVNDTSMTPKQLRFHLPKMRTEGESNSKEEVLDRDEEDDLTPLKLDIAAEQEVAEEESIDMEEPFRKTEAEEQEMEDVEVEEEETDEMECNEEEKETSSGNWIAVSPRPEIHNKKLSPVSVFKECADADEVDASRASEDEVDVEYPSRETTVNEDFYSFTEEDDFNVSEKSAISSAGDEVTKESDAMADRVEQRELDSEKPSETDEKIECSLNELQNNGRGIIEVQRVEYVVETSKQEVHHEEVNKSVLIEKETLIPREPETKEEKLQQQLNESEHFGTLQFSDSESEDESTTKDQLQEEAITVTRQEFVLEENGGSAENEEEIIEKLSEEEEEMIVEALSEEEDLSLVLDTTERFSPLRFSDSESENDGSDGEQEKGIDRNGTDNKTFVELSETKDKEEIKVDASQRHPVSVQVFKTEIVSETKVIRKTVESPLPKESVFTETRSETISVENNNEEIAKYIEEDVSKKNITGTETGEPIASSEEGVSYTSSTNGSSELNHKAVETISFSDISKSSTEVVEDQSEKLDIPSAADSMDVDEGQSEVIHQESKEVEVPEKDIDTGKKESVAEKMEEEMGTSVVDGVVGSKVSVLVEKENMETDETEEKVNAEVESQLEQEAVERAEIGRLDVTPPEDSKEEKTVDLEDGAPATDGTVIKSDIVETRDTQVSKKIEEMIQEVESSPLEESSKLPTRPETPTRKAEEVPETSRVASVRRSRRVSTSSPATPATPRRSRRTSGNTADEPVTPAHKSLSEVAFERVTRSGRKIGQVPTPVTKKRATSPTSNLVLSGRMQRRASAAAEEVQKVTQRLELSTDETEEAPAAVQEPESVSIATHDVLPTPPSSPTTPSTRRRRRQSSGEAEASATKSPSRRSTRQSALDESLGTIQEEAEVSESLEIIAPKSKTTPRKLEGTPTKATPTKSTPTRTRRKSAKQAAGIESLETIKEDAELSTGFVPLVLDEQITGTPSRRTRRSLAGETSRTPGTLTLGEVSETTPETKTPSRTRRRSISKASEATPEVKTPMRTRRQSGASDVSDIAVEAKTPTRRTRKSVTKEVLEVTPEKKTPARTRRQSVSSDVSEAAQEVKTPTRRTRQSVSKELMETVQEAKTPVRTRRQSASSEVSEAASETHVKTRGRRQSISESTTEVVPKAKTPSQKSQQSQSTKSTRRRTIQVLQSEEDSAFEAAHRLISVPSPGSEISQRSPDRMSTRSSVNSPLTSIKDSESSEEEEVGRNRSSKQASKRTGRKSLAVEKIVDESTVSKRKSRRLTSSTLPTAIVSELPEKIKTGKASRKSVVSSKLYADTETGLSTPPEFGATRRARTSKKGSIASTSILLLEDSKELLDEEEEMVLEGGGDVFESVDDEIAEAETEAQDSPDISLLMEASNKGRRKRSRALSLLSAPKEGKKFSALPKRSLKSMRLATDSSQDEETMETIVKKTRKASRRTMAADATILEMDPERRDIVGDKEEEEQKVEKVEKKRRSVKQSKSQVEKKGMPVDVDVALEKKLEAVQEMAEATEREAKAELRKAKAQGEAMNKDTKEEQVAQFHFATPKPVISSRKARALEHLMGEAVEFLFSPPLAEGRIVKTHAKIEEARSSSSESETEAAAPEKSFNQL</sequence>
<evidence type="ECO:0000256" key="3">
    <source>
        <dbReference type="SAM" id="MobiDB-lite"/>
    </source>
</evidence>
<feature type="region of interest" description="Disordered" evidence="3">
    <location>
        <begin position="1486"/>
        <end position="1525"/>
    </location>
</feature>
<feature type="compositionally biased region" description="Basic and acidic residues" evidence="3">
    <location>
        <begin position="2567"/>
        <end position="2578"/>
    </location>
</feature>
<feature type="region of interest" description="Disordered" evidence="3">
    <location>
        <begin position="1832"/>
        <end position="1895"/>
    </location>
</feature>
<proteinExistence type="predicted"/>
<dbReference type="STRING" id="6689.A0A423TH90"/>
<feature type="compositionally biased region" description="Low complexity" evidence="3">
    <location>
        <begin position="2435"/>
        <end position="2446"/>
    </location>
</feature>
<feature type="compositionally biased region" description="Basic and acidic residues" evidence="3">
    <location>
        <begin position="1977"/>
        <end position="1992"/>
    </location>
</feature>
<keyword evidence="7" id="KW-1185">Reference proteome</keyword>
<feature type="region of interest" description="Disordered" evidence="3">
    <location>
        <begin position="2687"/>
        <end position="2813"/>
    </location>
</feature>
<reference evidence="6 7" key="1">
    <citation type="submission" date="2018-04" db="EMBL/GenBank/DDBJ databases">
        <authorList>
            <person name="Zhang X."/>
            <person name="Yuan J."/>
            <person name="Li F."/>
            <person name="Xiang J."/>
        </authorList>
    </citation>
    <scope>NUCLEOTIDE SEQUENCE [LARGE SCALE GENOMIC DNA]</scope>
    <source>
        <tissue evidence="6">Muscle</tissue>
    </source>
</reference>
<feature type="compositionally biased region" description="Low complexity" evidence="3">
    <location>
        <begin position="2470"/>
        <end position="2483"/>
    </location>
</feature>
<evidence type="ECO:0000259" key="4">
    <source>
        <dbReference type="Pfam" id="PF13934"/>
    </source>
</evidence>
<feature type="compositionally biased region" description="Low complexity" evidence="3">
    <location>
        <begin position="415"/>
        <end position="429"/>
    </location>
</feature>
<feature type="compositionally biased region" description="Low complexity" evidence="3">
    <location>
        <begin position="2916"/>
        <end position="2935"/>
    </location>
</feature>
<feature type="compositionally biased region" description="Basic and acidic residues" evidence="3">
    <location>
        <begin position="1497"/>
        <end position="1525"/>
    </location>
</feature>
<accession>A0A423TH90</accession>
<dbReference type="InterPro" id="IPR032040">
    <property type="entry name" value="ELYS-bb"/>
</dbReference>
<feature type="compositionally biased region" description="Low complexity" evidence="3">
    <location>
        <begin position="2231"/>
        <end position="2243"/>
    </location>
</feature>
<reference evidence="6 7" key="2">
    <citation type="submission" date="2019-01" db="EMBL/GenBank/DDBJ databases">
        <title>The decoding of complex shrimp genome reveals the adaptation for benthos swimmer, frequently molting mechanism and breeding impact on genome.</title>
        <authorList>
            <person name="Sun Y."/>
            <person name="Gao Y."/>
            <person name="Yu Y."/>
        </authorList>
    </citation>
    <scope>NUCLEOTIDE SEQUENCE [LARGE SCALE GENOMIC DNA]</scope>
    <source>
        <tissue evidence="6">Muscle</tissue>
    </source>
</reference>
<dbReference type="PANTHER" id="PTHR21583:SF8">
    <property type="entry name" value="PROTEIN ELYS"/>
    <property type="match status" value="1"/>
</dbReference>
<gene>
    <name evidence="6" type="ORF">C7M84_005645</name>
</gene>
<feature type="compositionally biased region" description="Acidic residues" evidence="3">
    <location>
        <begin position="1389"/>
        <end position="1413"/>
    </location>
</feature>
<feature type="compositionally biased region" description="Basic and acidic residues" evidence="3">
    <location>
        <begin position="1864"/>
        <end position="1889"/>
    </location>
</feature>
<feature type="compositionally biased region" description="Polar residues" evidence="3">
    <location>
        <begin position="2527"/>
        <end position="2538"/>
    </location>
</feature>
<feature type="region of interest" description="Disordered" evidence="3">
    <location>
        <begin position="1448"/>
        <end position="1472"/>
    </location>
</feature>
<dbReference type="Proteomes" id="UP000283509">
    <property type="component" value="Unassembled WGS sequence"/>
</dbReference>
<feature type="region of interest" description="Disordered" evidence="3">
    <location>
        <begin position="415"/>
        <end position="438"/>
    </location>
</feature>
<feature type="compositionally biased region" description="Polar residues" evidence="3">
    <location>
        <begin position="2310"/>
        <end position="2319"/>
    </location>
</feature>
<name>A0A423TH90_PENVA</name>
<feature type="region of interest" description="Disordered" evidence="3">
    <location>
        <begin position="1788"/>
        <end position="1815"/>
    </location>
</feature>
<feature type="compositionally biased region" description="Basic and acidic residues" evidence="3">
    <location>
        <begin position="2370"/>
        <end position="2383"/>
    </location>
</feature>
<dbReference type="Pfam" id="PF16687">
    <property type="entry name" value="ELYS-bb"/>
    <property type="match status" value="1"/>
</dbReference>
<comment type="subcellular location">
    <subcellularLocation>
        <location evidence="1">Nucleus</location>
    </subcellularLocation>
</comment>
<dbReference type="OrthoDB" id="6513151at2759"/>
<feature type="compositionally biased region" description="Acidic residues" evidence="3">
    <location>
        <begin position="1370"/>
        <end position="1380"/>
    </location>
</feature>
<dbReference type="PANTHER" id="PTHR21583">
    <property type="entry name" value="ELYS PROTEIN"/>
    <property type="match status" value="1"/>
</dbReference>
<dbReference type="EMBL" id="QCYY01001732">
    <property type="protein sequence ID" value="ROT75811.1"/>
    <property type="molecule type" value="Genomic_DNA"/>
</dbReference>
<feature type="compositionally biased region" description="Basic and acidic residues" evidence="3">
    <location>
        <begin position="1692"/>
        <end position="1702"/>
    </location>
</feature>
<dbReference type="InterPro" id="IPR052620">
    <property type="entry name" value="ELYS/MEL-28_NucAsmblyFactor"/>
</dbReference>
<feature type="compositionally biased region" description="Low complexity" evidence="3">
    <location>
        <begin position="2037"/>
        <end position="2048"/>
    </location>
</feature>
<feature type="region of interest" description="Disordered" evidence="3">
    <location>
        <begin position="1574"/>
        <end position="1640"/>
    </location>
</feature>
<feature type="compositionally biased region" description="Acidic residues" evidence="3">
    <location>
        <begin position="1682"/>
        <end position="1691"/>
    </location>
</feature>
<dbReference type="Pfam" id="PF13934">
    <property type="entry name" value="ELYS"/>
    <property type="match status" value="1"/>
</dbReference>
<evidence type="ECO:0000259" key="5">
    <source>
        <dbReference type="Pfam" id="PF16687"/>
    </source>
</evidence>
<feature type="region of interest" description="Disordered" evidence="3">
    <location>
        <begin position="1369"/>
        <end position="1424"/>
    </location>
</feature>
<evidence type="ECO:0000256" key="1">
    <source>
        <dbReference type="ARBA" id="ARBA00004123"/>
    </source>
</evidence>
<organism evidence="6 7">
    <name type="scientific">Penaeus vannamei</name>
    <name type="common">Whiteleg shrimp</name>
    <name type="synonym">Litopenaeus vannamei</name>
    <dbReference type="NCBI Taxonomy" id="6689"/>
    <lineage>
        <taxon>Eukaryota</taxon>
        <taxon>Metazoa</taxon>
        <taxon>Ecdysozoa</taxon>
        <taxon>Arthropoda</taxon>
        <taxon>Crustacea</taxon>
        <taxon>Multicrustacea</taxon>
        <taxon>Malacostraca</taxon>
        <taxon>Eumalacostraca</taxon>
        <taxon>Eucarida</taxon>
        <taxon>Decapoda</taxon>
        <taxon>Dendrobranchiata</taxon>
        <taxon>Penaeoidea</taxon>
        <taxon>Penaeidae</taxon>
        <taxon>Penaeus</taxon>
    </lineage>
</organism>
<feature type="region of interest" description="Disordered" evidence="3">
    <location>
        <begin position="1915"/>
        <end position="2257"/>
    </location>
</feature>
<feature type="region of interest" description="Disordered" evidence="3">
    <location>
        <begin position="2605"/>
        <end position="2640"/>
    </location>
</feature>
<feature type="compositionally biased region" description="Basic and acidic residues" evidence="3">
    <location>
        <begin position="1574"/>
        <end position="1585"/>
    </location>
</feature>
<feature type="region of interest" description="Disordered" evidence="3">
    <location>
        <begin position="2282"/>
        <end position="2590"/>
    </location>
</feature>
<protein>
    <submittedName>
        <fullName evidence="6">Protein ELYS</fullName>
    </submittedName>
</protein>